<accession>A0ACB7TJB7</accession>
<keyword evidence="2" id="KW-1185">Reference proteome</keyword>
<organism evidence="1 2">
    <name type="scientific">Hyalomma asiaticum</name>
    <name type="common">Tick</name>
    <dbReference type="NCBI Taxonomy" id="266040"/>
    <lineage>
        <taxon>Eukaryota</taxon>
        <taxon>Metazoa</taxon>
        <taxon>Ecdysozoa</taxon>
        <taxon>Arthropoda</taxon>
        <taxon>Chelicerata</taxon>
        <taxon>Arachnida</taxon>
        <taxon>Acari</taxon>
        <taxon>Parasitiformes</taxon>
        <taxon>Ixodida</taxon>
        <taxon>Ixodoidea</taxon>
        <taxon>Ixodidae</taxon>
        <taxon>Hyalomminae</taxon>
        <taxon>Hyalomma</taxon>
    </lineage>
</organism>
<gene>
    <name evidence="1" type="ORF">HPB50_011767</name>
</gene>
<comment type="caution">
    <text evidence="1">The sequence shown here is derived from an EMBL/GenBank/DDBJ whole genome shotgun (WGS) entry which is preliminary data.</text>
</comment>
<dbReference type="Proteomes" id="UP000821845">
    <property type="component" value="Chromosome 1"/>
</dbReference>
<sequence length="161" mass="18344">MEKIKAKRMVQRRQNTVIINEVTTALETADTEELAAILHRLDVSNEELQKLNEKMEDHISAEAFVDEYTEVTQYDDRTHRIIGLLQARIAAARVLLPSPQSATTTLEPVQSQPAGRPQRPALKMPKLWLETFGGELATWQSFRECFKDAMHENEGLSKTKI</sequence>
<evidence type="ECO:0000313" key="2">
    <source>
        <dbReference type="Proteomes" id="UP000821845"/>
    </source>
</evidence>
<name>A0ACB7TJB7_HYAAI</name>
<reference evidence="1" key="1">
    <citation type="submission" date="2020-05" db="EMBL/GenBank/DDBJ databases">
        <title>Large-scale comparative analyses of tick genomes elucidate their genetic diversity and vector capacities.</title>
        <authorList>
            <person name="Jia N."/>
            <person name="Wang J."/>
            <person name="Shi W."/>
            <person name="Du L."/>
            <person name="Sun Y."/>
            <person name="Zhan W."/>
            <person name="Jiang J."/>
            <person name="Wang Q."/>
            <person name="Zhang B."/>
            <person name="Ji P."/>
            <person name="Sakyi L.B."/>
            <person name="Cui X."/>
            <person name="Yuan T."/>
            <person name="Jiang B."/>
            <person name="Yang W."/>
            <person name="Lam T.T.-Y."/>
            <person name="Chang Q."/>
            <person name="Ding S."/>
            <person name="Wang X."/>
            <person name="Zhu J."/>
            <person name="Ruan X."/>
            <person name="Zhao L."/>
            <person name="Wei J."/>
            <person name="Que T."/>
            <person name="Du C."/>
            <person name="Cheng J."/>
            <person name="Dai P."/>
            <person name="Han X."/>
            <person name="Huang E."/>
            <person name="Gao Y."/>
            <person name="Liu J."/>
            <person name="Shao H."/>
            <person name="Ye R."/>
            <person name="Li L."/>
            <person name="Wei W."/>
            <person name="Wang X."/>
            <person name="Wang C."/>
            <person name="Yang T."/>
            <person name="Huo Q."/>
            <person name="Li W."/>
            <person name="Guo W."/>
            <person name="Chen H."/>
            <person name="Zhou L."/>
            <person name="Ni X."/>
            <person name="Tian J."/>
            <person name="Zhou Y."/>
            <person name="Sheng Y."/>
            <person name="Liu T."/>
            <person name="Pan Y."/>
            <person name="Xia L."/>
            <person name="Li J."/>
            <person name="Zhao F."/>
            <person name="Cao W."/>
        </authorList>
    </citation>
    <scope>NUCLEOTIDE SEQUENCE</scope>
    <source>
        <strain evidence="1">Hyas-2018</strain>
    </source>
</reference>
<dbReference type="EMBL" id="CM023481">
    <property type="protein sequence ID" value="KAH6946129.1"/>
    <property type="molecule type" value="Genomic_DNA"/>
</dbReference>
<evidence type="ECO:0000313" key="1">
    <source>
        <dbReference type="EMBL" id="KAH6946129.1"/>
    </source>
</evidence>
<protein>
    <submittedName>
        <fullName evidence="1">Uncharacterized protein</fullName>
    </submittedName>
</protein>
<proteinExistence type="predicted"/>